<organism evidence="1 2">
    <name type="scientific">Nocardia jiangsuensis</name>
    <dbReference type="NCBI Taxonomy" id="1691563"/>
    <lineage>
        <taxon>Bacteria</taxon>
        <taxon>Bacillati</taxon>
        <taxon>Actinomycetota</taxon>
        <taxon>Actinomycetes</taxon>
        <taxon>Mycobacteriales</taxon>
        <taxon>Nocardiaceae</taxon>
        <taxon>Nocardia</taxon>
    </lineage>
</organism>
<dbReference type="Proteomes" id="UP001595696">
    <property type="component" value="Unassembled WGS sequence"/>
</dbReference>
<sequence length="121" mass="12529">MTGEFAALATEASEGRLRITAEVAEACAAECDRYVLVLQDLRQRTADVVNVDSFGALNSAITLGTKFQELAVGGPGSGSLSAALGQHIETVQSMADMFRKAGAAYTATEAGNTTDLSAQAR</sequence>
<evidence type="ECO:0008006" key="3">
    <source>
        <dbReference type="Google" id="ProtNLM"/>
    </source>
</evidence>
<dbReference type="EMBL" id="JBHSAX010000010">
    <property type="protein sequence ID" value="MFC3962573.1"/>
    <property type="molecule type" value="Genomic_DNA"/>
</dbReference>
<proteinExistence type="predicted"/>
<name>A0ABV8DRH5_9NOCA</name>
<accession>A0ABV8DRH5</accession>
<keyword evidence="2" id="KW-1185">Reference proteome</keyword>
<gene>
    <name evidence="1" type="ORF">ACFO0B_11305</name>
</gene>
<evidence type="ECO:0000313" key="1">
    <source>
        <dbReference type="EMBL" id="MFC3962573.1"/>
    </source>
</evidence>
<protein>
    <recommendedName>
        <fullName evidence="3">Excreted virulence factor EspC (Type VII ESX diderm)</fullName>
    </recommendedName>
</protein>
<evidence type="ECO:0000313" key="2">
    <source>
        <dbReference type="Proteomes" id="UP001595696"/>
    </source>
</evidence>
<comment type="caution">
    <text evidence="1">The sequence shown here is derived from an EMBL/GenBank/DDBJ whole genome shotgun (WGS) entry which is preliminary data.</text>
</comment>
<dbReference type="RefSeq" id="WP_378612344.1">
    <property type="nucleotide sequence ID" value="NZ_JBHSAX010000010.1"/>
</dbReference>
<reference evidence="2" key="1">
    <citation type="journal article" date="2019" name="Int. J. Syst. Evol. Microbiol.">
        <title>The Global Catalogue of Microorganisms (GCM) 10K type strain sequencing project: providing services to taxonomists for standard genome sequencing and annotation.</title>
        <authorList>
            <consortium name="The Broad Institute Genomics Platform"/>
            <consortium name="The Broad Institute Genome Sequencing Center for Infectious Disease"/>
            <person name="Wu L."/>
            <person name="Ma J."/>
        </authorList>
    </citation>
    <scope>NUCLEOTIDE SEQUENCE [LARGE SCALE GENOMIC DNA]</scope>
    <source>
        <strain evidence="2">CGMCC 4.7330</strain>
    </source>
</reference>